<dbReference type="RefSeq" id="WP_016355012.1">
    <property type="nucleotide sequence ID" value="NC_021294.1"/>
</dbReference>
<name>R4X2E7_9BURK</name>
<dbReference type="PATRIC" id="fig|758793.3.peg.3828"/>
<evidence type="ECO:0000313" key="1">
    <source>
        <dbReference type="EMBL" id="BAN25582.1"/>
    </source>
</evidence>
<reference evidence="1 2" key="2">
    <citation type="journal article" date="2018" name="Int. J. Syst. Evol. Microbiol.">
        <title>Burkholderia insecticola sp. nov., a gut symbiotic bacterium of the bean bug Riptortus pedestris.</title>
        <authorList>
            <person name="Takeshita K."/>
            <person name="Tamaki H."/>
            <person name="Ohbayashi T."/>
            <person name="Meng X.-Y."/>
            <person name="Sone T."/>
            <person name="Mitani Y."/>
            <person name="Peeters C."/>
            <person name="Kikuchi Y."/>
            <person name="Vandamme P."/>
        </authorList>
    </citation>
    <scope>NUCLEOTIDE SEQUENCE [LARGE SCALE GENOMIC DNA]</scope>
    <source>
        <strain evidence="1">RPE64</strain>
    </source>
</reference>
<sequence length="90" mass="10030">MTTTQDLQQDKETPLDLAFTIERAKTQEPIGSPCTNVCKLDPDSGLCRGCYRSREEIKTFRSLDDAAKRALFDELLARRAANAASAKPRL</sequence>
<dbReference type="PANTHER" id="PTHR35175:SF2">
    <property type="entry name" value="DUF1289 DOMAIN-CONTAINING PROTEIN"/>
    <property type="match status" value="1"/>
</dbReference>
<evidence type="ECO:0000313" key="2">
    <source>
        <dbReference type="Proteomes" id="UP000013966"/>
    </source>
</evidence>
<dbReference type="HOGENOM" id="CLU_162538_1_0_4"/>
<dbReference type="Proteomes" id="UP000013966">
    <property type="component" value="Chromosome 2"/>
</dbReference>
<reference evidence="1 2" key="1">
    <citation type="journal article" date="2013" name="Genome Announc.">
        <title>Complete Genome Sequence of Burkholderia sp. Strain RPE64, Bacterial Symbiont of the Bean Bug Riptortus pedestris.</title>
        <authorList>
            <person name="Shibata T.F."/>
            <person name="Maeda T."/>
            <person name="Nikoh N."/>
            <person name="Yamaguchi K."/>
            <person name="Oshima K."/>
            <person name="Hattori M."/>
            <person name="Nishiyama T."/>
            <person name="Hasebe M."/>
            <person name="Fukatsu T."/>
            <person name="Kikuchi Y."/>
            <person name="Shigenobu S."/>
        </authorList>
    </citation>
    <scope>NUCLEOTIDE SEQUENCE [LARGE SCALE GENOMIC DNA]</scope>
</reference>
<dbReference type="AlphaFoldDB" id="R4X2E7"/>
<evidence type="ECO:0008006" key="3">
    <source>
        <dbReference type="Google" id="ProtNLM"/>
    </source>
</evidence>
<dbReference type="Pfam" id="PF06945">
    <property type="entry name" value="DUF1289"/>
    <property type="match status" value="1"/>
</dbReference>
<proteinExistence type="predicted"/>
<organism evidence="1 2">
    <name type="scientific">Caballeronia insecticola</name>
    <dbReference type="NCBI Taxonomy" id="758793"/>
    <lineage>
        <taxon>Bacteria</taxon>
        <taxon>Pseudomonadati</taxon>
        <taxon>Pseudomonadota</taxon>
        <taxon>Betaproteobacteria</taxon>
        <taxon>Burkholderiales</taxon>
        <taxon>Burkholderiaceae</taxon>
        <taxon>Caballeronia</taxon>
    </lineage>
</organism>
<keyword evidence="2" id="KW-1185">Reference proteome</keyword>
<gene>
    <name evidence="1" type="ORF">BRPE64_BCDS09210</name>
</gene>
<dbReference type="OrthoDB" id="8911262at2"/>
<dbReference type="STRING" id="758793.BRPE64_BCDS09210"/>
<protein>
    <recommendedName>
        <fullName evidence="3">Fe-S protein</fullName>
    </recommendedName>
</protein>
<accession>R4X2E7</accession>
<dbReference type="PANTHER" id="PTHR35175">
    <property type="entry name" value="DUF1289 DOMAIN-CONTAINING PROTEIN"/>
    <property type="match status" value="1"/>
</dbReference>
<dbReference type="InterPro" id="IPR010710">
    <property type="entry name" value="DUF1289"/>
</dbReference>
<dbReference type="EMBL" id="AP013059">
    <property type="protein sequence ID" value="BAN25582.1"/>
    <property type="molecule type" value="Genomic_DNA"/>
</dbReference>
<dbReference type="KEGG" id="buo:BRPE64_BCDS09210"/>